<evidence type="ECO:0000256" key="5">
    <source>
        <dbReference type="ARBA" id="ARBA00022475"/>
    </source>
</evidence>
<dbReference type="InterPro" id="IPR022792">
    <property type="entry name" value="T2SS_protein-GspN"/>
</dbReference>
<keyword evidence="6" id="KW-0997">Cell inner membrane</keyword>
<keyword evidence="8" id="KW-0653">Protein transport</keyword>
<keyword evidence="9" id="KW-0472">Membrane</keyword>
<comment type="similarity">
    <text evidence="2">Belongs to the GSP N family.</text>
</comment>
<accession>A0A451G554</accession>
<evidence type="ECO:0000313" key="12">
    <source>
        <dbReference type="Proteomes" id="UP000285478"/>
    </source>
</evidence>
<keyword evidence="4" id="KW-0813">Transport</keyword>
<evidence type="ECO:0000256" key="10">
    <source>
        <dbReference type="ARBA" id="ARBA00030772"/>
    </source>
</evidence>
<dbReference type="AlphaFoldDB" id="A0A451G554"/>
<comment type="subcellular location">
    <subcellularLocation>
        <location evidence="1">Cell inner membrane</location>
    </subcellularLocation>
</comment>
<keyword evidence="5" id="KW-1003">Cell membrane</keyword>
<dbReference type="EMBL" id="CP035033">
    <property type="protein sequence ID" value="QAB14628.1"/>
    <property type="molecule type" value="Genomic_DNA"/>
</dbReference>
<gene>
    <name evidence="11" type="ORF">EPV75_02575</name>
</gene>
<dbReference type="GO" id="GO:0015627">
    <property type="term" value="C:type II protein secretion system complex"/>
    <property type="evidence" value="ECO:0007669"/>
    <property type="project" value="InterPro"/>
</dbReference>
<evidence type="ECO:0000256" key="3">
    <source>
        <dbReference type="ARBA" id="ARBA00021563"/>
    </source>
</evidence>
<dbReference type="RefSeq" id="WP_128384356.1">
    <property type="nucleotide sequence ID" value="NZ_CP035033.1"/>
</dbReference>
<keyword evidence="7" id="KW-0812">Transmembrane</keyword>
<evidence type="ECO:0000256" key="1">
    <source>
        <dbReference type="ARBA" id="ARBA00004533"/>
    </source>
</evidence>
<evidence type="ECO:0000256" key="9">
    <source>
        <dbReference type="ARBA" id="ARBA00023136"/>
    </source>
</evidence>
<keyword evidence="12" id="KW-1185">Reference proteome</keyword>
<evidence type="ECO:0000256" key="8">
    <source>
        <dbReference type="ARBA" id="ARBA00022927"/>
    </source>
</evidence>
<proteinExistence type="inferred from homology"/>
<sequence length="254" mass="28133">MKRILFIDVFMVVLAVSFLWHLPAGWVWQQVHATRAVPPNLQVTDLDGVWWQGSAQLSWRQGNEALALGNWQWAWRPSALFSGQVGLDVVWVPVKRSVSATVLWDGEQLTLDALSGRLGVADFAGVVPKVGPLLVDAGGEIVLNKVAAEIALNRQAWPKAINGDVVIRNLQLLGARVPSLNIHPSIVQKQLRFRLTGDGDGWQLSGKTELNPNRTYRSQLKIEAESAERMPDWVSMVLPVKSPVLAESDQTGRW</sequence>
<dbReference type="GO" id="GO:0005886">
    <property type="term" value="C:plasma membrane"/>
    <property type="evidence" value="ECO:0007669"/>
    <property type="project" value="UniProtKB-SubCell"/>
</dbReference>
<dbReference type="GO" id="GO:0015628">
    <property type="term" value="P:protein secretion by the type II secretion system"/>
    <property type="evidence" value="ECO:0007669"/>
    <property type="project" value="InterPro"/>
</dbReference>
<evidence type="ECO:0000256" key="6">
    <source>
        <dbReference type="ARBA" id="ARBA00022519"/>
    </source>
</evidence>
<dbReference type="Proteomes" id="UP000285478">
    <property type="component" value="Chromosome"/>
</dbReference>
<dbReference type="KEGG" id="htr:EPV75_02575"/>
<dbReference type="Pfam" id="PF01203">
    <property type="entry name" value="T2SSN"/>
    <property type="match status" value="1"/>
</dbReference>
<name>A0A451G554_9GAMM</name>
<evidence type="ECO:0000256" key="2">
    <source>
        <dbReference type="ARBA" id="ARBA00007208"/>
    </source>
</evidence>
<evidence type="ECO:0000256" key="4">
    <source>
        <dbReference type="ARBA" id="ARBA00022448"/>
    </source>
</evidence>
<evidence type="ECO:0000313" key="11">
    <source>
        <dbReference type="EMBL" id="QAB14628.1"/>
    </source>
</evidence>
<protein>
    <recommendedName>
        <fullName evidence="3">Type II secretion system protein N</fullName>
    </recommendedName>
    <alternativeName>
        <fullName evidence="10">General secretion pathway protein N</fullName>
    </alternativeName>
</protein>
<organism evidence="11 12">
    <name type="scientific">Hydrogenovibrio thermophilus</name>
    <dbReference type="NCBI Taxonomy" id="265883"/>
    <lineage>
        <taxon>Bacteria</taxon>
        <taxon>Pseudomonadati</taxon>
        <taxon>Pseudomonadota</taxon>
        <taxon>Gammaproteobacteria</taxon>
        <taxon>Thiotrichales</taxon>
        <taxon>Piscirickettsiaceae</taxon>
        <taxon>Hydrogenovibrio</taxon>
    </lineage>
</organism>
<evidence type="ECO:0000256" key="7">
    <source>
        <dbReference type="ARBA" id="ARBA00022692"/>
    </source>
</evidence>
<reference evidence="11 12" key="1">
    <citation type="journal article" date="2018" name="Environ. Microbiol.">
        <title>Genomes of ubiquitous marine and hypersaline Hydrogenovibrio, Thiomicrorhabdus and Thiomicrospira spp. encode a diversity of mechanisms to sustain chemolithoautotrophy in heterogeneous environments.</title>
        <authorList>
            <person name="Scott K.M."/>
            <person name="Williams J."/>
            <person name="Porter C.M.B."/>
            <person name="Russel S."/>
            <person name="Harmer T.L."/>
            <person name="Paul J.H."/>
            <person name="Antonen K.M."/>
            <person name="Bridges M.K."/>
            <person name="Camper G.J."/>
            <person name="Campla C.K."/>
            <person name="Casella L.G."/>
            <person name="Chase E."/>
            <person name="Conrad J.W."/>
            <person name="Cruz M.C."/>
            <person name="Dunlap D.S."/>
            <person name="Duran L."/>
            <person name="Fahsbender E.M."/>
            <person name="Goldsmith D.B."/>
            <person name="Keeley R.F."/>
            <person name="Kondoff M.R."/>
            <person name="Kussy B.I."/>
            <person name="Lane M.K."/>
            <person name="Lawler S."/>
            <person name="Leigh B.A."/>
            <person name="Lewis C."/>
            <person name="Lostal L.M."/>
            <person name="Marking D."/>
            <person name="Mancera P.A."/>
            <person name="McClenthan E.C."/>
            <person name="McIntyre E.A."/>
            <person name="Mine J.A."/>
            <person name="Modi S."/>
            <person name="Moore B.D."/>
            <person name="Morgan W.A."/>
            <person name="Nelson K.M."/>
            <person name="Nguyen K.N."/>
            <person name="Ogburn N."/>
            <person name="Parrino D.G."/>
            <person name="Pedapudi A.D."/>
            <person name="Pelham R.P."/>
            <person name="Preece A.M."/>
            <person name="Rampersad E.A."/>
            <person name="Richardson J.C."/>
            <person name="Rodgers C.M."/>
            <person name="Schaffer B.L."/>
            <person name="Sheridan N.E."/>
            <person name="Solone M.R."/>
            <person name="Staley Z.R."/>
            <person name="Tabuchi M."/>
            <person name="Waide R.J."/>
            <person name="Wanjugi P.W."/>
            <person name="Young S."/>
            <person name="Clum A."/>
            <person name="Daum C."/>
            <person name="Huntemann M."/>
            <person name="Ivanova N."/>
            <person name="Kyrpides N."/>
            <person name="Mikhailova N."/>
            <person name="Palaniappan K."/>
            <person name="Pillay M."/>
            <person name="Reddy T.B.K."/>
            <person name="Shapiro N."/>
            <person name="Stamatis D."/>
            <person name="Varghese N."/>
            <person name="Woyke T."/>
            <person name="Boden R."/>
            <person name="Freyermuth S.K."/>
            <person name="Kerfeld C.A."/>
        </authorList>
    </citation>
    <scope>NUCLEOTIDE SEQUENCE [LARGE SCALE GENOMIC DNA]</scope>
    <source>
        <strain evidence="11 12">JR-2</strain>
    </source>
</reference>